<dbReference type="EMBL" id="JACHGJ010000002">
    <property type="protein sequence ID" value="MBB6480226.1"/>
    <property type="molecule type" value="Genomic_DNA"/>
</dbReference>
<dbReference type="InterPro" id="IPR000731">
    <property type="entry name" value="SSD"/>
</dbReference>
<reference evidence="8 9" key="1">
    <citation type="submission" date="2020-08" db="EMBL/GenBank/DDBJ databases">
        <title>Genomic Encyclopedia of Type Strains, Phase IV (KMG-IV): sequencing the most valuable type-strain genomes for metagenomic binning, comparative biology and taxonomic classification.</title>
        <authorList>
            <person name="Goeker M."/>
        </authorList>
    </citation>
    <scope>NUCLEOTIDE SEQUENCE [LARGE SCALE GENOMIC DNA]</scope>
    <source>
        <strain evidence="8 9">DSM 2461</strain>
    </source>
</reference>
<keyword evidence="9" id="KW-1185">Reference proteome</keyword>
<comment type="subcellular location">
    <subcellularLocation>
        <location evidence="1">Cell membrane</location>
        <topology evidence="1">Multi-pass membrane protein</topology>
    </subcellularLocation>
</comment>
<feature type="transmembrane region" description="Helical" evidence="6">
    <location>
        <begin position="381"/>
        <end position="409"/>
    </location>
</feature>
<dbReference type="InterPro" id="IPR004869">
    <property type="entry name" value="MMPL_dom"/>
</dbReference>
<feature type="transmembrane region" description="Helical" evidence="6">
    <location>
        <begin position="630"/>
        <end position="652"/>
    </location>
</feature>
<evidence type="ECO:0000259" key="7">
    <source>
        <dbReference type="PROSITE" id="PS50156"/>
    </source>
</evidence>
<keyword evidence="4 6" id="KW-1133">Transmembrane helix</keyword>
<dbReference type="PANTHER" id="PTHR33406:SF13">
    <property type="entry name" value="MEMBRANE PROTEIN YDFJ"/>
    <property type="match status" value="1"/>
</dbReference>
<name>A0A841R8V3_9SPIO</name>
<comment type="caution">
    <text evidence="8">The sequence shown here is derived from an EMBL/GenBank/DDBJ whole genome shotgun (WGS) entry which is preliminary data.</text>
</comment>
<evidence type="ECO:0000256" key="1">
    <source>
        <dbReference type="ARBA" id="ARBA00004651"/>
    </source>
</evidence>
<dbReference type="PANTHER" id="PTHR33406">
    <property type="entry name" value="MEMBRANE PROTEIN MJ1562-RELATED"/>
    <property type="match status" value="1"/>
</dbReference>
<feature type="domain" description="SSD" evidence="7">
    <location>
        <begin position="629"/>
        <end position="755"/>
    </location>
</feature>
<feature type="transmembrane region" description="Helical" evidence="6">
    <location>
        <begin position="705"/>
        <end position="724"/>
    </location>
</feature>
<feature type="transmembrane region" description="Helical" evidence="6">
    <location>
        <begin position="210"/>
        <end position="229"/>
    </location>
</feature>
<feature type="transmembrane region" description="Helical" evidence="6">
    <location>
        <begin position="236"/>
        <end position="256"/>
    </location>
</feature>
<sequence>MRKVLEFSLRHSLLVITVSVLLTLIMVFAASKIQMNSEVSALMPDTNPASDLLKKYDPEEKEKNAFYMALEFKDGISMEALQTYEKVIGEIVDLVGGYSDNIFTATTFLKEGGRLAPKPLVPKQRAPETEEEFQLFLSHLDDDIFSKKIFFSGGGKILNTFFYHPLIVDTKTVTTEYYIITKQLDPYFTTYTTGNLFFMENTSKYLSKDLVILLTFSIIVILAFFFLGFRSKRAIFLPMAIVIMGTIWSLGIMGILGYELTVISVVIPTLVLTIGTSYTIHILNQYYHDAELEHRDNQWIIEASLHVNKTVLMASLTTIVGFLSLLFTSIGASREFAISTSVGIAISAFLSLTFLPAALSRFKSPEHHQKNRVQNGRFTRAMSMVSLFVSRFRIVFIAIFVIIILLFFYTYPRVTHQSDYVSYYPQEDPIVVGLKFMMENFEGGQRLNLTIQAPEDQPNYFLDYENLKKVSNLEETLKGYDNIMNISSFPSVIKDLNRMMSDSYAIPEKRGLILLLSKYFKVLNQATETGISSNMVNNDFTRINLTIMIFNHENQRFLSESGLRSLVNSINREAVEALGSDMTFDLWGSDLEYLQLAETVSTDQMKSTVISIIMVLLIAAFFFRSLLYGVLTLIPLLSGIMLNFTFMVFTGIPLDVTTMMVTSVAIGVGVDDAIHYLLQFRKQLRLGGTIDEVLVRCGKISGRPIALTTISIVGGLMVLALASFKGILYFGVLVSFTLTCAMIGTLIILPSILSLLVSLKVIKN</sequence>
<dbReference type="SUPFAM" id="SSF82866">
    <property type="entry name" value="Multidrug efflux transporter AcrB transmembrane domain"/>
    <property type="match status" value="2"/>
</dbReference>
<evidence type="ECO:0000313" key="8">
    <source>
        <dbReference type="EMBL" id="MBB6480226.1"/>
    </source>
</evidence>
<keyword evidence="3 6" id="KW-0812">Transmembrane</keyword>
<feature type="transmembrane region" description="Helical" evidence="6">
    <location>
        <begin position="658"/>
        <end position="678"/>
    </location>
</feature>
<feature type="transmembrane region" description="Helical" evidence="6">
    <location>
        <begin position="336"/>
        <end position="360"/>
    </location>
</feature>
<proteinExistence type="predicted"/>
<feature type="transmembrane region" description="Helical" evidence="6">
    <location>
        <begin position="311"/>
        <end position="330"/>
    </location>
</feature>
<gene>
    <name evidence="8" type="ORF">HNR50_001884</name>
</gene>
<evidence type="ECO:0000256" key="3">
    <source>
        <dbReference type="ARBA" id="ARBA00022692"/>
    </source>
</evidence>
<organism evidence="8 9">
    <name type="scientific">Spirochaeta isovalerica</name>
    <dbReference type="NCBI Taxonomy" id="150"/>
    <lineage>
        <taxon>Bacteria</taxon>
        <taxon>Pseudomonadati</taxon>
        <taxon>Spirochaetota</taxon>
        <taxon>Spirochaetia</taxon>
        <taxon>Spirochaetales</taxon>
        <taxon>Spirochaetaceae</taxon>
        <taxon>Spirochaeta</taxon>
    </lineage>
</organism>
<evidence type="ECO:0000256" key="6">
    <source>
        <dbReference type="SAM" id="Phobius"/>
    </source>
</evidence>
<dbReference type="InterPro" id="IPR050545">
    <property type="entry name" value="Mycobact_MmpL"/>
</dbReference>
<evidence type="ECO:0000256" key="2">
    <source>
        <dbReference type="ARBA" id="ARBA00022475"/>
    </source>
</evidence>
<evidence type="ECO:0000313" key="9">
    <source>
        <dbReference type="Proteomes" id="UP000587760"/>
    </source>
</evidence>
<dbReference type="Pfam" id="PF03176">
    <property type="entry name" value="MMPL"/>
    <property type="match status" value="2"/>
</dbReference>
<dbReference type="RefSeq" id="WP_184746162.1">
    <property type="nucleotide sequence ID" value="NZ_JACHGJ010000002.1"/>
</dbReference>
<accession>A0A841R8V3</accession>
<keyword evidence="5 6" id="KW-0472">Membrane</keyword>
<dbReference type="Proteomes" id="UP000587760">
    <property type="component" value="Unassembled WGS sequence"/>
</dbReference>
<dbReference type="Gene3D" id="1.20.1640.10">
    <property type="entry name" value="Multidrug efflux transporter AcrB transmembrane domain"/>
    <property type="match status" value="2"/>
</dbReference>
<dbReference type="GO" id="GO:0005886">
    <property type="term" value="C:plasma membrane"/>
    <property type="evidence" value="ECO:0007669"/>
    <property type="project" value="UniProtKB-SubCell"/>
</dbReference>
<protein>
    <recommendedName>
        <fullName evidence="7">SSD domain-containing protein</fullName>
    </recommendedName>
</protein>
<evidence type="ECO:0000256" key="4">
    <source>
        <dbReference type="ARBA" id="ARBA00022989"/>
    </source>
</evidence>
<feature type="transmembrane region" description="Helical" evidence="6">
    <location>
        <begin position="605"/>
        <end position="623"/>
    </location>
</feature>
<evidence type="ECO:0000256" key="5">
    <source>
        <dbReference type="ARBA" id="ARBA00023136"/>
    </source>
</evidence>
<feature type="transmembrane region" description="Helical" evidence="6">
    <location>
        <begin position="262"/>
        <end position="283"/>
    </location>
</feature>
<dbReference type="AlphaFoldDB" id="A0A841R8V3"/>
<keyword evidence="2" id="KW-1003">Cell membrane</keyword>
<feature type="transmembrane region" description="Helical" evidence="6">
    <location>
        <begin position="730"/>
        <end position="757"/>
    </location>
</feature>
<feature type="domain" description="SSD" evidence="7">
    <location>
        <begin position="239"/>
        <end position="361"/>
    </location>
</feature>
<dbReference type="PROSITE" id="PS50156">
    <property type="entry name" value="SSD"/>
    <property type="match status" value="2"/>
</dbReference>